<evidence type="ECO:0000259" key="3">
    <source>
        <dbReference type="Pfam" id="PF22622"/>
    </source>
</evidence>
<evidence type="ECO:0000313" key="4">
    <source>
        <dbReference type="EMBL" id="MEJ8849288.1"/>
    </source>
</evidence>
<comment type="caution">
    <text evidence="4">The sequence shown here is derived from an EMBL/GenBank/DDBJ whole genome shotgun (WGS) entry which is preliminary data.</text>
</comment>
<dbReference type="PANTHER" id="PTHR13078:SF56">
    <property type="entry name" value="PEROXISOMAL MULTIFUNCTIONAL ENZYME TYPE 2"/>
    <property type="match status" value="1"/>
</dbReference>
<dbReference type="Gene3D" id="3.10.129.10">
    <property type="entry name" value="Hotdog Thioesterase"/>
    <property type="match status" value="1"/>
</dbReference>
<keyword evidence="5" id="KW-1185">Reference proteome</keyword>
<evidence type="ECO:0000259" key="2">
    <source>
        <dbReference type="Pfam" id="PF01575"/>
    </source>
</evidence>
<dbReference type="PANTHER" id="PTHR13078">
    <property type="entry name" value="PEROXISOMAL MULTIFUNCTIONAL ENZYME TYPE 2-RELATED"/>
    <property type="match status" value="1"/>
</dbReference>
<evidence type="ECO:0000313" key="5">
    <source>
        <dbReference type="Proteomes" id="UP001385892"/>
    </source>
</evidence>
<dbReference type="CDD" id="cd03448">
    <property type="entry name" value="HDE_HSD"/>
    <property type="match status" value="1"/>
</dbReference>
<feature type="compositionally biased region" description="Pro residues" evidence="1">
    <location>
        <begin position="156"/>
        <end position="170"/>
    </location>
</feature>
<sequence length="293" mass="31599">MSIDYQKLRTRVFPDVEQTYTWKDSALYALGVGFGHDPLDAQQLPYVYEQDMRAVPTMPVVLATPGFWLKDPDSGVDWVKVLHGEQSLTIHAPIPVGATVVGKLKVTSIVDKGRDKGALLVSERTLHDKASGTLLATLEGLTFCRGDGGFSETPGNGPPGGDPAPTPKPATPDRTPDIVCDLPTMLQSALLYRLCADLNPLHADPAVARAAGFKQPILHGLASFGVAGHAILRTCCDYEAARLTSIGLRFASPMYPGETLRTEIWRDGTRVQFRARSLERDVVVLSHGTASVA</sequence>
<dbReference type="InterPro" id="IPR002539">
    <property type="entry name" value="MaoC-like_dom"/>
</dbReference>
<dbReference type="EMBL" id="JBBKZT010000010">
    <property type="protein sequence ID" value="MEJ8849288.1"/>
    <property type="molecule type" value="Genomic_DNA"/>
</dbReference>
<gene>
    <name evidence="4" type="ORF">WKW82_21730</name>
</gene>
<dbReference type="InterPro" id="IPR054357">
    <property type="entry name" value="MFE-2_N"/>
</dbReference>
<dbReference type="Pfam" id="PF22622">
    <property type="entry name" value="MFE-2_hydrat-2_N"/>
    <property type="match status" value="1"/>
</dbReference>
<proteinExistence type="predicted"/>
<dbReference type="Pfam" id="PF01575">
    <property type="entry name" value="MaoC_dehydratas"/>
    <property type="match status" value="1"/>
</dbReference>
<dbReference type="Proteomes" id="UP001385892">
    <property type="component" value="Unassembled WGS sequence"/>
</dbReference>
<dbReference type="InterPro" id="IPR029069">
    <property type="entry name" value="HotDog_dom_sf"/>
</dbReference>
<feature type="region of interest" description="Disordered" evidence="1">
    <location>
        <begin position="148"/>
        <end position="174"/>
    </location>
</feature>
<dbReference type="SUPFAM" id="SSF54637">
    <property type="entry name" value="Thioesterase/thiol ester dehydrase-isomerase"/>
    <property type="match status" value="2"/>
</dbReference>
<reference evidence="4 5" key="1">
    <citation type="submission" date="2024-03" db="EMBL/GenBank/DDBJ databases">
        <title>Novel species of the genus Variovorax.</title>
        <authorList>
            <person name="Liu Q."/>
            <person name="Xin Y.-H."/>
        </authorList>
    </citation>
    <scope>NUCLEOTIDE SEQUENCE [LARGE SCALE GENOMIC DNA]</scope>
    <source>
        <strain evidence="4 5">KACC 18900</strain>
    </source>
</reference>
<protein>
    <submittedName>
        <fullName evidence="4">MaoC/PaaZ C-terminal domain-containing protein</fullName>
    </submittedName>
</protein>
<evidence type="ECO:0000256" key="1">
    <source>
        <dbReference type="SAM" id="MobiDB-lite"/>
    </source>
</evidence>
<organism evidence="4 5">
    <name type="scientific">Variovorax rhizosphaerae</name>
    <dbReference type="NCBI Taxonomy" id="1836200"/>
    <lineage>
        <taxon>Bacteria</taxon>
        <taxon>Pseudomonadati</taxon>
        <taxon>Pseudomonadota</taxon>
        <taxon>Betaproteobacteria</taxon>
        <taxon>Burkholderiales</taxon>
        <taxon>Comamonadaceae</taxon>
        <taxon>Variovorax</taxon>
    </lineage>
</organism>
<accession>A0ABU8WP26</accession>
<feature type="domain" description="Peroxisomal multifunctional enzyme type 2-like N-terminal" evidence="3">
    <location>
        <begin position="19"/>
        <end position="146"/>
    </location>
</feature>
<dbReference type="RefSeq" id="WP_340344418.1">
    <property type="nucleotide sequence ID" value="NZ_JBBKZT010000010.1"/>
</dbReference>
<name>A0ABU8WP26_9BURK</name>
<feature type="domain" description="MaoC-like" evidence="2">
    <location>
        <begin position="170"/>
        <end position="283"/>
    </location>
</feature>